<sequence length="23" mass="2532">MANVIGADGTVNRIYDAKYFSLL</sequence>
<reference evidence="1" key="1">
    <citation type="submission" date="2016-04" db="EMBL/GenBank/DDBJ databases">
        <authorList>
            <person name="Evans L.H."/>
            <person name="Alamgir A."/>
            <person name="Owens N."/>
            <person name="Weber N.D."/>
            <person name="Virtaneva K."/>
            <person name="Barbian K."/>
            <person name="Babar A."/>
            <person name="Rosenke K."/>
        </authorList>
    </citation>
    <scope>NUCLEOTIDE SEQUENCE</scope>
    <source>
        <strain evidence="1">86</strain>
    </source>
</reference>
<dbReference type="EMBL" id="FLUN01000001">
    <property type="protein sequence ID" value="SBV93672.1"/>
    <property type="molecule type" value="Genomic_DNA"/>
</dbReference>
<organism evidence="1">
    <name type="scientific">uncultured Eubacteriales bacterium</name>
    <dbReference type="NCBI Taxonomy" id="172733"/>
    <lineage>
        <taxon>Bacteria</taxon>
        <taxon>Bacillati</taxon>
        <taxon>Bacillota</taxon>
        <taxon>Clostridia</taxon>
        <taxon>Eubacteriales</taxon>
        <taxon>environmental samples</taxon>
    </lineage>
</organism>
<evidence type="ECO:0000313" key="1">
    <source>
        <dbReference type="EMBL" id="SBV93672.1"/>
    </source>
</evidence>
<protein>
    <submittedName>
        <fullName evidence="1">Uncharacterized protein</fullName>
    </submittedName>
</protein>
<proteinExistence type="predicted"/>
<dbReference type="AlphaFoldDB" id="A0A212J2G7"/>
<gene>
    <name evidence="1" type="ORF">KL86CLO1_10410</name>
</gene>
<accession>A0A212J2G7</accession>
<name>A0A212J2G7_9FIRM</name>